<dbReference type="EMBL" id="CAUYUE010000013">
    <property type="protein sequence ID" value="CAK0785693.1"/>
    <property type="molecule type" value="Genomic_DNA"/>
</dbReference>
<dbReference type="PROSITE" id="PS50055">
    <property type="entry name" value="TYR_PHOSPHATASE_PTP"/>
    <property type="match status" value="1"/>
</dbReference>
<dbReference type="InterPro" id="IPR029021">
    <property type="entry name" value="Prot-tyrosine_phosphatase-like"/>
</dbReference>
<dbReference type="PRINTS" id="PR00700">
    <property type="entry name" value="PRTYPHPHTASE"/>
</dbReference>
<dbReference type="PANTHER" id="PTHR19134">
    <property type="entry name" value="RECEPTOR-TYPE TYROSINE-PROTEIN PHOSPHATASE"/>
    <property type="match status" value="1"/>
</dbReference>
<dbReference type="PROSITE" id="PS00383">
    <property type="entry name" value="TYR_PHOSPHATASE_1"/>
    <property type="match status" value="1"/>
</dbReference>
<dbReference type="Gene3D" id="3.90.190.10">
    <property type="entry name" value="Protein tyrosine phosphatase superfamily"/>
    <property type="match status" value="1"/>
</dbReference>
<dbReference type="InterPro" id="IPR000387">
    <property type="entry name" value="Tyr_Pase_dom"/>
</dbReference>
<proteinExistence type="predicted"/>
<feature type="domain" description="Tyrosine-protein phosphatase" evidence="1">
    <location>
        <begin position="35"/>
        <end position="301"/>
    </location>
</feature>
<dbReference type="Proteomes" id="UP001314263">
    <property type="component" value="Unassembled WGS sequence"/>
</dbReference>
<accession>A0AAV1IEF5</accession>
<dbReference type="Pfam" id="PF00102">
    <property type="entry name" value="Y_phosphatase"/>
    <property type="match status" value="1"/>
</dbReference>
<dbReference type="InterPro" id="IPR016130">
    <property type="entry name" value="Tyr_Pase_AS"/>
</dbReference>
<evidence type="ECO:0000313" key="4">
    <source>
        <dbReference type="Proteomes" id="UP001314263"/>
    </source>
</evidence>
<dbReference type="GO" id="GO:0004725">
    <property type="term" value="F:protein tyrosine phosphatase activity"/>
    <property type="evidence" value="ECO:0007669"/>
    <property type="project" value="InterPro"/>
</dbReference>
<dbReference type="InterPro" id="IPR050348">
    <property type="entry name" value="Protein-Tyr_Phosphatase"/>
</dbReference>
<dbReference type="SUPFAM" id="SSF52799">
    <property type="entry name" value="(Phosphotyrosine protein) phosphatases II"/>
    <property type="match status" value="1"/>
</dbReference>
<reference evidence="3 4" key="1">
    <citation type="submission" date="2023-10" db="EMBL/GenBank/DDBJ databases">
        <authorList>
            <person name="Maclean D."/>
            <person name="Macfadyen A."/>
        </authorList>
    </citation>
    <scope>NUCLEOTIDE SEQUENCE [LARGE SCALE GENOMIC DNA]</scope>
</reference>
<gene>
    <name evidence="3" type="ORF">CVIRNUC_008904</name>
</gene>
<dbReference type="SMART" id="SM00404">
    <property type="entry name" value="PTPc_motif"/>
    <property type="match status" value="1"/>
</dbReference>
<dbReference type="InterPro" id="IPR003595">
    <property type="entry name" value="Tyr_Pase_cat"/>
</dbReference>
<sequence>MAQNGRPVQHSRSRSGLLVAKEVLDDKLSDSGKAIYTEFERLRRMSVGGTVVDARSDRNARLNRYSNVLPYDTNRVRLTNTAKDYINASLLESPPGEQPKWRYIATQGPKESTTGDFWQMVQERRCGVIIMLTRVTESGGFTKCARYFPEGLNQRELYGGWHVQCTSVREVDSDVTRRDLLVTPPAGTGAPLQVAHFHYHAWPDHGVPSTTQPLRDLVGAVKGLEQPQAGPAVVHCSAGIGRTGTYCAVDVALQRLRCGDYGAAVSAAELKPLVAELRRQRAGMVQTPEQYAFCYQAIRDEVDLELRGQ</sequence>
<dbReference type="SMART" id="SM00194">
    <property type="entry name" value="PTPc"/>
    <property type="match status" value="1"/>
</dbReference>
<evidence type="ECO:0008006" key="5">
    <source>
        <dbReference type="Google" id="ProtNLM"/>
    </source>
</evidence>
<evidence type="ECO:0000259" key="2">
    <source>
        <dbReference type="PROSITE" id="PS50056"/>
    </source>
</evidence>
<evidence type="ECO:0000259" key="1">
    <source>
        <dbReference type="PROSITE" id="PS50055"/>
    </source>
</evidence>
<organism evidence="3 4">
    <name type="scientific">Coccomyxa viridis</name>
    <dbReference type="NCBI Taxonomy" id="1274662"/>
    <lineage>
        <taxon>Eukaryota</taxon>
        <taxon>Viridiplantae</taxon>
        <taxon>Chlorophyta</taxon>
        <taxon>core chlorophytes</taxon>
        <taxon>Trebouxiophyceae</taxon>
        <taxon>Trebouxiophyceae incertae sedis</taxon>
        <taxon>Coccomyxaceae</taxon>
        <taxon>Coccomyxa</taxon>
    </lineage>
</organism>
<dbReference type="CDD" id="cd00047">
    <property type="entry name" value="PTPc"/>
    <property type="match status" value="1"/>
</dbReference>
<name>A0AAV1IEF5_9CHLO</name>
<keyword evidence="4" id="KW-1185">Reference proteome</keyword>
<dbReference type="PANTHER" id="PTHR19134:SF449">
    <property type="entry name" value="TYROSINE-PROTEIN PHOSPHATASE 1"/>
    <property type="match status" value="1"/>
</dbReference>
<dbReference type="InterPro" id="IPR000242">
    <property type="entry name" value="PTP_cat"/>
</dbReference>
<feature type="domain" description="Tyrosine specific protein phosphatases" evidence="2">
    <location>
        <begin position="215"/>
        <end position="292"/>
    </location>
</feature>
<evidence type="ECO:0000313" key="3">
    <source>
        <dbReference type="EMBL" id="CAK0785693.1"/>
    </source>
</evidence>
<comment type="caution">
    <text evidence="3">The sequence shown here is derived from an EMBL/GenBank/DDBJ whole genome shotgun (WGS) entry which is preliminary data.</text>
</comment>
<dbReference type="PROSITE" id="PS50056">
    <property type="entry name" value="TYR_PHOSPHATASE_2"/>
    <property type="match status" value="1"/>
</dbReference>
<dbReference type="AlphaFoldDB" id="A0AAV1IEF5"/>
<protein>
    <recommendedName>
        <fullName evidence="5">Protein tyrosine phosphatase</fullName>
    </recommendedName>
</protein>